<dbReference type="AlphaFoldDB" id="A0A4D9E1U2"/>
<reference evidence="1 2" key="1">
    <citation type="submission" date="2019-04" db="EMBL/GenBank/DDBJ databases">
        <title>Draft genome of the big-headed turtle Platysternon megacephalum.</title>
        <authorList>
            <person name="Gong S."/>
        </authorList>
    </citation>
    <scope>NUCLEOTIDE SEQUENCE [LARGE SCALE GENOMIC DNA]</scope>
    <source>
        <strain evidence="1">DO16091913</strain>
        <tissue evidence="1">Muscle</tissue>
    </source>
</reference>
<gene>
    <name evidence="1" type="ORF">DR999_PMT15600</name>
</gene>
<reference evidence="1 2" key="2">
    <citation type="submission" date="2019-04" db="EMBL/GenBank/DDBJ databases">
        <title>The genome sequence of big-headed turtle.</title>
        <authorList>
            <person name="Gong S."/>
        </authorList>
    </citation>
    <scope>NUCLEOTIDE SEQUENCE [LARGE SCALE GENOMIC DNA]</scope>
    <source>
        <strain evidence="1">DO16091913</strain>
        <tissue evidence="1">Muscle</tissue>
    </source>
</reference>
<dbReference type="Proteomes" id="UP000297703">
    <property type="component" value="Unassembled WGS sequence"/>
</dbReference>
<name>A0A4D9E1U2_9SAUR</name>
<protein>
    <submittedName>
        <fullName evidence="1">NADPH oxidase activator 1</fullName>
    </submittedName>
</protein>
<dbReference type="EMBL" id="QXTE01000200">
    <property type="protein sequence ID" value="TFK02092.1"/>
    <property type="molecule type" value="Genomic_DNA"/>
</dbReference>
<keyword evidence="2" id="KW-1185">Reference proteome</keyword>
<accession>A0A4D9E1U2</accession>
<sequence>MFRALCFKARYCELCILSLIYCSLVVLLKVHFCHVIRWNVTICGSFVVEEWLPLVYKASYSKCFKGDRTSKFIRWCCSSLYTILAQVCVDLFSISSKNKTKNTPKHLFKNQITTCKRWGQDIIKLSLLLPPLSIPPSQ</sequence>
<organism evidence="1 2">
    <name type="scientific">Platysternon megacephalum</name>
    <name type="common">big-headed turtle</name>
    <dbReference type="NCBI Taxonomy" id="55544"/>
    <lineage>
        <taxon>Eukaryota</taxon>
        <taxon>Metazoa</taxon>
        <taxon>Chordata</taxon>
        <taxon>Craniata</taxon>
        <taxon>Vertebrata</taxon>
        <taxon>Euteleostomi</taxon>
        <taxon>Archelosauria</taxon>
        <taxon>Testudinata</taxon>
        <taxon>Testudines</taxon>
        <taxon>Cryptodira</taxon>
        <taxon>Durocryptodira</taxon>
        <taxon>Testudinoidea</taxon>
        <taxon>Platysternidae</taxon>
        <taxon>Platysternon</taxon>
    </lineage>
</organism>
<proteinExistence type="predicted"/>
<evidence type="ECO:0000313" key="1">
    <source>
        <dbReference type="EMBL" id="TFK02092.1"/>
    </source>
</evidence>
<evidence type="ECO:0000313" key="2">
    <source>
        <dbReference type="Proteomes" id="UP000297703"/>
    </source>
</evidence>
<comment type="caution">
    <text evidence="1">The sequence shown here is derived from an EMBL/GenBank/DDBJ whole genome shotgun (WGS) entry which is preliminary data.</text>
</comment>